<keyword evidence="4" id="KW-0813">Transport</keyword>
<accession>A0A8K0DF07</accession>
<name>A0A8K0DF07_IGNLU</name>
<evidence type="ECO:0000256" key="6">
    <source>
        <dbReference type="ARBA" id="ARBA00023121"/>
    </source>
</evidence>
<evidence type="ECO:0000256" key="5">
    <source>
        <dbReference type="ARBA" id="ARBA00022490"/>
    </source>
</evidence>
<keyword evidence="6" id="KW-0446">Lipid-binding</keyword>
<feature type="coiled-coil region" evidence="8">
    <location>
        <begin position="389"/>
        <end position="423"/>
    </location>
</feature>
<keyword evidence="11" id="KW-1185">Reference proteome</keyword>
<evidence type="ECO:0000256" key="8">
    <source>
        <dbReference type="SAM" id="Coils"/>
    </source>
</evidence>
<dbReference type="PANTHER" id="PTHR45949">
    <property type="entry name" value="SORTING NEXIN-4"/>
    <property type="match status" value="1"/>
</dbReference>
<comment type="similarity">
    <text evidence="3">Belongs to the sorting nexin family.</text>
</comment>
<dbReference type="Gene3D" id="1.20.1270.60">
    <property type="entry name" value="Arfaptin homology (AH) domain/BAR domain"/>
    <property type="match status" value="1"/>
</dbReference>
<dbReference type="CDD" id="cd06860">
    <property type="entry name" value="PX_SNX7_30_like"/>
    <property type="match status" value="1"/>
</dbReference>
<dbReference type="AlphaFoldDB" id="A0A8K0DF07"/>
<comment type="caution">
    <text evidence="10">The sequence shown here is derived from an EMBL/GenBank/DDBJ whole genome shotgun (WGS) entry which is preliminary data.</text>
</comment>
<dbReference type="Gene3D" id="3.30.1520.10">
    <property type="entry name" value="Phox-like domain"/>
    <property type="match status" value="1"/>
</dbReference>
<dbReference type="PROSITE" id="PS50195">
    <property type="entry name" value="PX"/>
    <property type="match status" value="1"/>
</dbReference>
<evidence type="ECO:0000256" key="3">
    <source>
        <dbReference type="ARBA" id="ARBA00010883"/>
    </source>
</evidence>
<dbReference type="Proteomes" id="UP000801492">
    <property type="component" value="Unassembled WGS sequence"/>
</dbReference>
<dbReference type="SUPFAM" id="SSF103657">
    <property type="entry name" value="BAR/IMD domain-like"/>
    <property type="match status" value="1"/>
</dbReference>
<reference evidence="10" key="1">
    <citation type="submission" date="2019-08" db="EMBL/GenBank/DDBJ databases">
        <title>The genome of the North American firefly Photinus pyralis.</title>
        <authorList>
            <consortium name="Photinus pyralis genome working group"/>
            <person name="Fallon T.R."/>
            <person name="Sander Lower S.E."/>
            <person name="Weng J.-K."/>
        </authorList>
    </citation>
    <scope>NUCLEOTIDE SEQUENCE</scope>
    <source>
        <strain evidence="10">TRF0915ILg1</strain>
        <tissue evidence="10">Whole body</tissue>
    </source>
</reference>
<evidence type="ECO:0000256" key="2">
    <source>
        <dbReference type="ARBA" id="ARBA00004496"/>
    </source>
</evidence>
<dbReference type="Pfam" id="PF09325">
    <property type="entry name" value="Vps5"/>
    <property type="match status" value="1"/>
</dbReference>
<keyword evidence="7" id="KW-0472">Membrane</keyword>
<dbReference type="InterPro" id="IPR036871">
    <property type="entry name" value="PX_dom_sf"/>
</dbReference>
<dbReference type="InterPro" id="IPR015404">
    <property type="entry name" value="Vps5_C"/>
</dbReference>
<dbReference type="GO" id="GO:0061709">
    <property type="term" value="P:reticulophagy"/>
    <property type="evidence" value="ECO:0007669"/>
    <property type="project" value="TreeGrafter"/>
</dbReference>
<dbReference type="GO" id="GO:0034727">
    <property type="term" value="P:piecemeal microautophagy of the nucleus"/>
    <property type="evidence" value="ECO:0007669"/>
    <property type="project" value="TreeGrafter"/>
</dbReference>
<dbReference type="InterPro" id="IPR001683">
    <property type="entry name" value="PX_dom"/>
</dbReference>
<gene>
    <name evidence="10" type="ORF">ILUMI_01074</name>
</gene>
<evidence type="ECO:0000256" key="4">
    <source>
        <dbReference type="ARBA" id="ARBA00022448"/>
    </source>
</evidence>
<dbReference type="GO" id="GO:0000407">
    <property type="term" value="C:phagophore assembly site"/>
    <property type="evidence" value="ECO:0007669"/>
    <property type="project" value="TreeGrafter"/>
</dbReference>
<dbReference type="GO" id="GO:0005769">
    <property type="term" value="C:early endosome"/>
    <property type="evidence" value="ECO:0007669"/>
    <property type="project" value="TreeGrafter"/>
</dbReference>
<evidence type="ECO:0000259" key="9">
    <source>
        <dbReference type="PROSITE" id="PS50195"/>
    </source>
</evidence>
<dbReference type="SUPFAM" id="SSF64268">
    <property type="entry name" value="PX domain"/>
    <property type="match status" value="1"/>
</dbReference>
<evidence type="ECO:0000313" key="11">
    <source>
        <dbReference type="Proteomes" id="UP000801492"/>
    </source>
</evidence>
<dbReference type="EMBL" id="VTPC01000605">
    <property type="protein sequence ID" value="KAF2905090.1"/>
    <property type="molecule type" value="Genomic_DNA"/>
</dbReference>
<evidence type="ECO:0000256" key="7">
    <source>
        <dbReference type="ARBA" id="ARBA00023136"/>
    </source>
</evidence>
<dbReference type="PANTHER" id="PTHR45949:SF2">
    <property type="entry name" value="SORTING NEXIN-4"/>
    <property type="match status" value="1"/>
</dbReference>
<sequence length="462" mass="53626">MEHKSSNSAILDVVIENKDISNILKDNKDNDRSSLCSNSTLENSLVQSPSLESFSTLPDTEILSELNVDENSDLCVKVDNPQKHLDTLETYITFRITTRVARIEFSDNEYVVRRRYNEFAWLRQKLVECHPFCIVPPLPGKHTLIGQLDRYSKDFIIVRMKLLNTFMTRIAQHPILSCNEHFKIFITSNQSDFTLHRKHRSHSTNKIIMTNDTVSTRSTIKNRHIEFEKMKDYLIILAEKLISIEKISSRINKERHDFVIELQGFYPIFTNWSVSEPELAIILHNISSAIEKSTYAQSAMISSYSNTVGNPIREFIMYIDVVKDTVHKRETYQHVYETSLEELTKKRTEKDQLLAVQNISSNAGGFSLWKQPSCDEKLEKLGVHIPQLVKKVEMNQDNLECANESLRSDIERWQQEKQKCLKKILLDFVNKQIEFYEKSVSAWEAVASELTVQNISLRSTKK</sequence>
<keyword evidence="5" id="KW-0963">Cytoplasm</keyword>
<evidence type="ECO:0000313" key="10">
    <source>
        <dbReference type="EMBL" id="KAF2905090.1"/>
    </source>
</evidence>
<proteinExistence type="inferred from homology"/>
<dbReference type="OrthoDB" id="205639at2759"/>
<keyword evidence="8" id="KW-0175">Coiled coil</keyword>
<dbReference type="GO" id="GO:0000422">
    <property type="term" value="P:autophagy of mitochondrion"/>
    <property type="evidence" value="ECO:0007669"/>
    <property type="project" value="TreeGrafter"/>
</dbReference>
<dbReference type="GO" id="GO:0032456">
    <property type="term" value="P:endocytic recycling"/>
    <property type="evidence" value="ECO:0007669"/>
    <property type="project" value="TreeGrafter"/>
</dbReference>
<dbReference type="Pfam" id="PF00787">
    <property type="entry name" value="PX"/>
    <property type="match status" value="1"/>
</dbReference>
<organism evidence="10 11">
    <name type="scientific">Ignelater luminosus</name>
    <name type="common">Cucubano</name>
    <name type="synonym">Pyrophorus luminosus</name>
    <dbReference type="NCBI Taxonomy" id="2038154"/>
    <lineage>
        <taxon>Eukaryota</taxon>
        <taxon>Metazoa</taxon>
        <taxon>Ecdysozoa</taxon>
        <taxon>Arthropoda</taxon>
        <taxon>Hexapoda</taxon>
        <taxon>Insecta</taxon>
        <taxon>Pterygota</taxon>
        <taxon>Neoptera</taxon>
        <taxon>Endopterygota</taxon>
        <taxon>Coleoptera</taxon>
        <taxon>Polyphaga</taxon>
        <taxon>Elateriformia</taxon>
        <taxon>Elateroidea</taxon>
        <taxon>Elateridae</taxon>
        <taxon>Agrypninae</taxon>
        <taxon>Pyrophorini</taxon>
        <taxon>Ignelater</taxon>
    </lineage>
</organism>
<feature type="domain" description="PX" evidence="9">
    <location>
        <begin position="72"/>
        <end position="193"/>
    </location>
</feature>
<dbReference type="InterPro" id="IPR027267">
    <property type="entry name" value="AH/BAR_dom_sf"/>
</dbReference>
<protein>
    <recommendedName>
        <fullName evidence="9">PX domain-containing protein</fullName>
    </recommendedName>
</protein>
<comment type="subcellular location">
    <subcellularLocation>
        <location evidence="2">Cytoplasm</location>
    </subcellularLocation>
    <subcellularLocation>
        <location evidence="1">Endomembrane system</location>
        <topology evidence="1">Peripheral membrane protein</topology>
    </subcellularLocation>
</comment>
<dbReference type="SMART" id="SM00312">
    <property type="entry name" value="PX"/>
    <property type="match status" value="1"/>
</dbReference>
<dbReference type="GO" id="GO:0015031">
    <property type="term" value="P:protein transport"/>
    <property type="evidence" value="ECO:0007669"/>
    <property type="project" value="TreeGrafter"/>
</dbReference>
<evidence type="ECO:0000256" key="1">
    <source>
        <dbReference type="ARBA" id="ARBA00004184"/>
    </source>
</evidence>
<dbReference type="GO" id="GO:0035091">
    <property type="term" value="F:phosphatidylinositol binding"/>
    <property type="evidence" value="ECO:0007669"/>
    <property type="project" value="InterPro"/>
</dbReference>